<dbReference type="Proteomes" id="UP000596063">
    <property type="component" value="Chromosome"/>
</dbReference>
<evidence type="ECO:0008006" key="5">
    <source>
        <dbReference type="Google" id="ProtNLM"/>
    </source>
</evidence>
<reference evidence="3 4" key="1">
    <citation type="submission" date="2020-12" db="EMBL/GenBank/DDBJ databases">
        <authorList>
            <person name="Shan Y."/>
        </authorList>
    </citation>
    <scope>NUCLEOTIDE SEQUENCE [LARGE SCALE GENOMIC DNA]</scope>
    <source>
        <strain evidence="4">csc3.9</strain>
    </source>
</reference>
<name>A0A7T4R319_9GAMM</name>
<feature type="signal peptide" evidence="2">
    <location>
        <begin position="1"/>
        <end position="24"/>
    </location>
</feature>
<keyword evidence="2" id="KW-0732">Signal</keyword>
<organism evidence="3 4">
    <name type="scientific">Spongiibacter nanhainus</name>
    <dbReference type="NCBI Taxonomy" id="2794344"/>
    <lineage>
        <taxon>Bacteria</taxon>
        <taxon>Pseudomonadati</taxon>
        <taxon>Pseudomonadota</taxon>
        <taxon>Gammaproteobacteria</taxon>
        <taxon>Cellvibrionales</taxon>
        <taxon>Spongiibacteraceae</taxon>
        <taxon>Spongiibacter</taxon>
    </lineage>
</organism>
<evidence type="ECO:0000313" key="3">
    <source>
        <dbReference type="EMBL" id="QQD19380.1"/>
    </source>
</evidence>
<dbReference type="KEGG" id="snan:I6N98_05875"/>
<evidence type="ECO:0000256" key="1">
    <source>
        <dbReference type="SAM" id="Coils"/>
    </source>
</evidence>
<gene>
    <name evidence="3" type="ORF">I6N98_05875</name>
</gene>
<dbReference type="PROSITE" id="PS51257">
    <property type="entry name" value="PROKAR_LIPOPROTEIN"/>
    <property type="match status" value="1"/>
</dbReference>
<proteinExistence type="predicted"/>
<evidence type="ECO:0000313" key="4">
    <source>
        <dbReference type="Proteomes" id="UP000596063"/>
    </source>
</evidence>
<keyword evidence="1" id="KW-0175">Coiled coil</keyword>
<accession>A0A7T4R319</accession>
<dbReference type="AlphaFoldDB" id="A0A7T4R319"/>
<sequence length="184" mass="19918">MIGLHRAIAPLALIWALAGCSTTADQSAPPPPAMTEAGEAAKGNPAPAKAYYLRLQQAITAANQGRYPFAAAQLQSLLASDDLSLPLRREALANQALLYLRSDTPLHSPKSASLAVDKLHQLALQPPEQQDALLQALDLALENTLRLNKLESQHRAALEQQQQLRQNVAALEEALEKLRQLSLQ</sequence>
<feature type="coiled-coil region" evidence="1">
    <location>
        <begin position="147"/>
        <end position="184"/>
    </location>
</feature>
<protein>
    <recommendedName>
        <fullName evidence="5">DUF4398 domain-containing protein</fullName>
    </recommendedName>
</protein>
<dbReference type="EMBL" id="CP066167">
    <property type="protein sequence ID" value="QQD19380.1"/>
    <property type="molecule type" value="Genomic_DNA"/>
</dbReference>
<dbReference type="RefSeq" id="WP_198570865.1">
    <property type="nucleotide sequence ID" value="NZ_CP066167.1"/>
</dbReference>
<evidence type="ECO:0000256" key="2">
    <source>
        <dbReference type="SAM" id="SignalP"/>
    </source>
</evidence>
<feature type="chain" id="PRO_5032267840" description="DUF4398 domain-containing protein" evidence="2">
    <location>
        <begin position="25"/>
        <end position="184"/>
    </location>
</feature>
<keyword evidence="4" id="KW-1185">Reference proteome</keyword>